<dbReference type="PANTHER" id="PTHR42685:SF18">
    <property type="entry name" value="DIGERANYLGERANYLGLYCEROPHOSPHOLIPID REDUCTASE"/>
    <property type="match status" value="1"/>
</dbReference>
<dbReference type="InterPro" id="IPR036188">
    <property type="entry name" value="FAD/NAD-bd_sf"/>
</dbReference>
<dbReference type="Pfam" id="PF13450">
    <property type="entry name" value="NAD_binding_8"/>
    <property type="match status" value="1"/>
</dbReference>
<dbReference type="RefSeq" id="WP_072713885.1">
    <property type="nucleotide sequence ID" value="NZ_FRAU01000001.1"/>
</dbReference>
<dbReference type="InterPro" id="IPR050407">
    <property type="entry name" value="Geranylgeranyl_reductase"/>
</dbReference>
<name>A0A1M6P9D2_9BACT</name>
<dbReference type="Proteomes" id="UP000185812">
    <property type="component" value="Unassembled WGS sequence"/>
</dbReference>
<dbReference type="PRINTS" id="PR00419">
    <property type="entry name" value="ADXRDTASE"/>
</dbReference>
<evidence type="ECO:0000313" key="1">
    <source>
        <dbReference type="EMBL" id="SHK04524.1"/>
    </source>
</evidence>
<dbReference type="AlphaFoldDB" id="A0A1M6P9D2"/>
<keyword evidence="2" id="KW-1185">Reference proteome</keyword>
<dbReference type="STRING" id="633813.SAMN04488087_0086"/>
<dbReference type="EMBL" id="FRAU01000001">
    <property type="protein sequence ID" value="SHK04524.1"/>
    <property type="molecule type" value="Genomic_DNA"/>
</dbReference>
<proteinExistence type="predicted"/>
<dbReference type="SUPFAM" id="SSF51905">
    <property type="entry name" value="FAD/NAD(P)-binding domain"/>
    <property type="match status" value="1"/>
</dbReference>
<evidence type="ECO:0000313" key="2">
    <source>
        <dbReference type="Proteomes" id="UP000185812"/>
    </source>
</evidence>
<dbReference type="PANTHER" id="PTHR42685">
    <property type="entry name" value="GERANYLGERANYL DIPHOSPHATE REDUCTASE"/>
    <property type="match status" value="1"/>
</dbReference>
<gene>
    <name evidence="1" type="ORF">SAMN04488087_0086</name>
</gene>
<accession>A0A1M6P9D2</accession>
<reference evidence="2" key="1">
    <citation type="submission" date="2016-11" db="EMBL/GenBank/DDBJ databases">
        <authorList>
            <person name="Varghese N."/>
            <person name="Submissions S."/>
        </authorList>
    </citation>
    <scope>NUCLEOTIDE SEQUENCE [LARGE SCALE GENOMIC DNA]</scope>
    <source>
        <strain evidence="2">DSM 22212</strain>
    </source>
</reference>
<organism evidence="1 2">
    <name type="scientific">Rhodothermus profundi</name>
    <dbReference type="NCBI Taxonomy" id="633813"/>
    <lineage>
        <taxon>Bacteria</taxon>
        <taxon>Pseudomonadati</taxon>
        <taxon>Rhodothermota</taxon>
        <taxon>Rhodothermia</taxon>
        <taxon>Rhodothermales</taxon>
        <taxon>Rhodothermaceae</taxon>
        <taxon>Rhodothermus</taxon>
    </lineage>
</organism>
<dbReference type="OrthoDB" id="5288829at2"/>
<protein>
    <submittedName>
        <fullName evidence="1">Dehydrogenase (Flavoprotein)</fullName>
    </submittedName>
</protein>
<dbReference type="Gene3D" id="3.50.50.60">
    <property type="entry name" value="FAD/NAD(P)-binding domain"/>
    <property type="match status" value="2"/>
</dbReference>
<sequence>MNTRADVQVIGAGPAGLTAAITLARAGVKVDVFEQAPDVGARFHGDFQGLENWSTDEDVLDFLAALGLETNFQCVPYTEGVFYDPSLEGFPIRTQRPWFYLITRGPHPGSLDQGLKQQALEAGAALHFRQRVERITGGPVIVATGPYAADAIARGLVFETDHPDACYGFLDDRIAPRGYAYLLVHRGRATLATCLFDDFPLARVYFERTLETVSRVVRMPVRNPRVFGGYVNFAVRDTWTRGNRVYFVGERAGFQDALWGFGLRYALWSGYLAARAILEQADYNAWCRQYLVPWLQTSLVNRLLYNQLGNHGYRWMLQHLSQSDVLQELRRQYQPSKFKQRLYRVARHRLFPTLREQACRETECTCLWCRHGKHVDHASLQQCVPPYLTAAF</sequence>